<evidence type="ECO:0000256" key="2">
    <source>
        <dbReference type="ARBA" id="ARBA00023027"/>
    </source>
</evidence>
<protein>
    <submittedName>
        <fullName evidence="6">D-3-phosphoglycerate dehydrogenase</fullName>
        <ecNumber evidence="6">1.1.1.95</ecNumber>
    </submittedName>
</protein>
<evidence type="ECO:0000256" key="1">
    <source>
        <dbReference type="ARBA" id="ARBA00023002"/>
    </source>
</evidence>
<evidence type="ECO:0000256" key="3">
    <source>
        <dbReference type="RuleBase" id="RU003719"/>
    </source>
</evidence>
<dbReference type="AlphaFoldDB" id="A0A6J4UKB2"/>
<proteinExistence type="inferred from homology"/>
<keyword evidence="1 3" id="KW-0560">Oxidoreductase</keyword>
<dbReference type="InterPro" id="IPR036291">
    <property type="entry name" value="NAD(P)-bd_dom_sf"/>
</dbReference>
<dbReference type="GO" id="GO:0051287">
    <property type="term" value="F:NAD binding"/>
    <property type="evidence" value="ECO:0007669"/>
    <property type="project" value="InterPro"/>
</dbReference>
<accession>A0A6J4UKB2</accession>
<evidence type="ECO:0000313" key="6">
    <source>
        <dbReference type="EMBL" id="CAA9553251.1"/>
    </source>
</evidence>
<sequence length="316" mass="34395">LVLRVDLEEQYLERLRREFPEADVTVVTAPEELRGALGEADAIIGGSPLSPEELAAAKRLRWVQVTSAGVEAWLTPELREHQLVLTNFSGIAAPNIADHVLALLLAFARGLKPLLERQARHEWGEDEAAPSTFEPAGQTLGIVGLGDIGEALAEKAHGLGMRVIAVQRHPHEPPPGVERILPSEGLAELLEESDHVVLSLPLTDATEHILGADELRRMRRSAYLFNIGRGGLIDQEALIAALREGRIAGAGLDVTEPEPLPPDSALWDLPNVIITGHTAASTPRHWERGIELLVDNVRRFLAGEELRNTVDTKAGY</sequence>
<dbReference type="EC" id="1.1.1.95" evidence="6"/>
<dbReference type="PANTHER" id="PTHR43333">
    <property type="entry name" value="2-HACID_DH_C DOMAIN-CONTAINING PROTEIN"/>
    <property type="match status" value="1"/>
</dbReference>
<dbReference type="SUPFAM" id="SSF52283">
    <property type="entry name" value="Formate/glycerate dehydrogenase catalytic domain-like"/>
    <property type="match status" value="1"/>
</dbReference>
<comment type="similarity">
    <text evidence="3">Belongs to the D-isomer specific 2-hydroxyacid dehydrogenase family.</text>
</comment>
<dbReference type="SUPFAM" id="SSF51735">
    <property type="entry name" value="NAD(P)-binding Rossmann-fold domains"/>
    <property type="match status" value="1"/>
</dbReference>
<reference evidence="6" key="1">
    <citation type="submission" date="2020-02" db="EMBL/GenBank/DDBJ databases">
        <authorList>
            <person name="Meier V. D."/>
        </authorList>
    </citation>
    <scope>NUCLEOTIDE SEQUENCE</scope>
    <source>
        <strain evidence="6">AVDCRST_MAG88</strain>
    </source>
</reference>
<feature type="non-terminal residue" evidence="6">
    <location>
        <position position="1"/>
    </location>
</feature>
<dbReference type="Gene3D" id="3.40.50.720">
    <property type="entry name" value="NAD(P)-binding Rossmann-like Domain"/>
    <property type="match status" value="2"/>
</dbReference>
<dbReference type="InterPro" id="IPR029753">
    <property type="entry name" value="D-isomer_DH_CS"/>
</dbReference>
<evidence type="ECO:0000259" key="4">
    <source>
        <dbReference type="Pfam" id="PF00389"/>
    </source>
</evidence>
<evidence type="ECO:0000259" key="5">
    <source>
        <dbReference type="Pfam" id="PF02826"/>
    </source>
</evidence>
<feature type="domain" description="D-isomer specific 2-hydroxyacid dehydrogenase NAD-binding" evidence="5">
    <location>
        <begin position="101"/>
        <end position="279"/>
    </location>
</feature>
<dbReference type="Pfam" id="PF02826">
    <property type="entry name" value="2-Hacid_dh_C"/>
    <property type="match status" value="1"/>
</dbReference>
<organism evidence="6">
    <name type="scientific">uncultured Thermomicrobiales bacterium</name>
    <dbReference type="NCBI Taxonomy" id="1645740"/>
    <lineage>
        <taxon>Bacteria</taxon>
        <taxon>Pseudomonadati</taxon>
        <taxon>Thermomicrobiota</taxon>
        <taxon>Thermomicrobia</taxon>
        <taxon>Thermomicrobiales</taxon>
        <taxon>environmental samples</taxon>
    </lineage>
</organism>
<feature type="domain" description="D-isomer specific 2-hydroxyacid dehydrogenase catalytic" evidence="4">
    <location>
        <begin position="8"/>
        <end position="310"/>
    </location>
</feature>
<keyword evidence="2" id="KW-0520">NAD</keyword>
<dbReference type="PANTHER" id="PTHR43333:SF1">
    <property type="entry name" value="D-ISOMER SPECIFIC 2-HYDROXYACID DEHYDROGENASE NAD-BINDING DOMAIN-CONTAINING PROTEIN"/>
    <property type="match status" value="1"/>
</dbReference>
<dbReference type="CDD" id="cd05300">
    <property type="entry name" value="2-Hacid_dh_1"/>
    <property type="match status" value="1"/>
</dbReference>
<gene>
    <name evidence="6" type="ORF">AVDCRST_MAG88-907</name>
</gene>
<dbReference type="PROSITE" id="PS00671">
    <property type="entry name" value="D_2_HYDROXYACID_DH_3"/>
    <property type="match status" value="1"/>
</dbReference>
<dbReference type="InterPro" id="IPR006139">
    <property type="entry name" value="D-isomer_2_OHA_DH_cat_dom"/>
</dbReference>
<dbReference type="InterPro" id="IPR006140">
    <property type="entry name" value="D-isomer_DH_NAD-bd"/>
</dbReference>
<dbReference type="Pfam" id="PF00389">
    <property type="entry name" value="2-Hacid_dh"/>
    <property type="match status" value="1"/>
</dbReference>
<dbReference type="GO" id="GO:0004617">
    <property type="term" value="F:phosphoglycerate dehydrogenase activity"/>
    <property type="evidence" value="ECO:0007669"/>
    <property type="project" value="UniProtKB-EC"/>
</dbReference>
<dbReference type="EMBL" id="CADCWM010000318">
    <property type="protein sequence ID" value="CAA9553251.1"/>
    <property type="molecule type" value="Genomic_DNA"/>
</dbReference>
<name>A0A6J4UKB2_9BACT</name>